<dbReference type="Proteomes" id="UP001597176">
    <property type="component" value="Unassembled WGS sequence"/>
</dbReference>
<accession>A0ABW3WV16</accession>
<gene>
    <name evidence="1" type="ORF">ACFQ4G_05360</name>
</gene>
<proteinExistence type="predicted"/>
<keyword evidence="2" id="KW-1185">Reference proteome</keyword>
<reference evidence="2" key="1">
    <citation type="journal article" date="2019" name="Int. J. Syst. Evol. Microbiol.">
        <title>The Global Catalogue of Microorganisms (GCM) 10K type strain sequencing project: providing services to taxonomists for standard genome sequencing and annotation.</title>
        <authorList>
            <consortium name="The Broad Institute Genomics Platform"/>
            <consortium name="The Broad Institute Genome Sequencing Center for Infectious Disease"/>
            <person name="Wu L."/>
            <person name="Ma J."/>
        </authorList>
    </citation>
    <scope>NUCLEOTIDE SEQUENCE [LARGE SCALE GENOMIC DNA]</scope>
    <source>
        <strain evidence="2">CCUG 56108</strain>
    </source>
</reference>
<protein>
    <submittedName>
        <fullName evidence="1">Uncharacterized protein</fullName>
    </submittedName>
</protein>
<comment type="caution">
    <text evidence="1">The sequence shown here is derived from an EMBL/GenBank/DDBJ whole genome shotgun (WGS) entry which is preliminary data.</text>
</comment>
<dbReference type="EMBL" id="JBHTND010000005">
    <property type="protein sequence ID" value="MFD1301011.1"/>
    <property type="molecule type" value="Genomic_DNA"/>
</dbReference>
<sequence length="84" mass="8987">MNLALTQPLASEDIDLSSLLGFDGAEAVIEAWCTGAAPDPRETVWEWADRDGNVILPAISAAEAGAYDSSRTPYLREILSNLPP</sequence>
<organism evidence="1 2">
    <name type="scientific">Methylobacterium marchantiae</name>
    <dbReference type="NCBI Taxonomy" id="600331"/>
    <lineage>
        <taxon>Bacteria</taxon>
        <taxon>Pseudomonadati</taxon>
        <taxon>Pseudomonadota</taxon>
        <taxon>Alphaproteobacteria</taxon>
        <taxon>Hyphomicrobiales</taxon>
        <taxon>Methylobacteriaceae</taxon>
        <taxon>Methylobacterium</taxon>
    </lineage>
</organism>
<evidence type="ECO:0000313" key="2">
    <source>
        <dbReference type="Proteomes" id="UP001597176"/>
    </source>
</evidence>
<name>A0ABW3WV16_9HYPH</name>
<dbReference type="RefSeq" id="WP_056306591.1">
    <property type="nucleotide sequence ID" value="NZ_JBHTND010000005.1"/>
</dbReference>
<evidence type="ECO:0000313" key="1">
    <source>
        <dbReference type="EMBL" id="MFD1301011.1"/>
    </source>
</evidence>